<dbReference type="InterPro" id="IPR051048">
    <property type="entry name" value="Peptidase_S8/S53_subtilisin"/>
</dbReference>
<dbReference type="InterPro" id="IPR022398">
    <property type="entry name" value="Peptidase_S8_His-AS"/>
</dbReference>
<feature type="domain" description="Peptidase S8/S53" evidence="9">
    <location>
        <begin position="146"/>
        <end position="552"/>
    </location>
</feature>
<evidence type="ECO:0000256" key="1">
    <source>
        <dbReference type="ARBA" id="ARBA00011073"/>
    </source>
</evidence>
<evidence type="ECO:0000313" key="11">
    <source>
        <dbReference type="Proteomes" id="UP000310108"/>
    </source>
</evidence>
<feature type="active site" description="Charge relay system" evidence="5 6">
    <location>
        <position position="536"/>
    </location>
</feature>
<evidence type="ECO:0000256" key="5">
    <source>
        <dbReference type="PIRSR" id="PIRSR615500-1"/>
    </source>
</evidence>
<feature type="active site" description="Charge relay system" evidence="5 6">
    <location>
        <position position="208"/>
    </location>
</feature>
<dbReference type="Pfam" id="PF00082">
    <property type="entry name" value="Peptidase_S8"/>
    <property type="match status" value="1"/>
</dbReference>
<keyword evidence="2 6" id="KW-0645">Protease</keyword>
<dbReference type="PROSITE" id="PS51892">
    <property type="entry name" value="SUBTILASE"/>
    <property type="match status" value="1"/>
</dbReference>
<dbReference type="GO" id="GO:0006508">
    <property type="term" value="P:proteolysis"/>
    <property type="evidence" value="ECO:0007669"/>
    <property type="project" value="UniProtKB-KW"/>
</dbReference>
<evidence type="ECO:0000259" key="9">
    <source>
        <dbReference type="Pfam" id="PF00082"/>
    </source>
</evidence>
<dbReference type="PROSITE" id="PS00137">
    <property type="entry name" value="SUBTILASE_HIS"/>
    <property type="match status" value="1"/>
</dbReference>
<feature type="signal peptide" evidence="8">
    <location>
        <begin position="1"/>
        <end position="23"/>
    </location>
</feature>
<reference evidence="10 11" key="1">
    <citation type="journal article" date="2019" name="PLoS ONE">
        <title>Comparative genome analysis indicates high evolutionary potential of pathogenicity genes in Colletotrichum tanaceti.</title>
        <authorList>
            <person name="Lelwala R.V."/>
            <person name="Korhonen P.K."/>
            <person name="Young N.D."/>
            <person name="Scott J.B."/>
            <person name="Ades P.A."/>
            <person name="Gasser R.B."/>
            <person name="Taylor P.W.J."/>
        </authorList>
    </citation>
    <scope>NUCLEOTIDE SEQUENCE [LARGE SCALE GENOMIC DNA]</scope>
    <source>
        <strain evidence="10">BRIP57314</strain>
    </source>
</reference>
<dbReference type="STRING" id="1306861.A0A4U6XFY7"/>
<dbReference type="CDD" id="cd07489">
    <property type="entry name" value="Peptidases_S8_5"/>
    <property type="match status" value="1"/>
</dbReference>
<keyword evidence="11" id="KW-1185">Reference proteome</keyword>
<dbReference type="EMBL" id="PJEX01000145">
    <property type="protein sequence ID" value="TKW54279.1"/>
    <property type="molecule type" value="Genomic_DNA"/>
</dbReference>
<dbReference type="InterPro" id="IPR036852">
    <property type="entry name" value="Peptidase_S8/S53_dom_sf"/>
</dbReference>
<gene>
    <name evidence="10" type="primary">vpr</name>
    <name evidence="10" type="ORF">CTA1_6435</name>
</gene>
<organism evidence="10 11">
    <name type="scientific">Colletotrichum tanaceti</name>
    <dbReference type="NCBI Taxonomy" id="1306861"/>
    <lineage>
        <taxon>Eukaryota</taxon>
        <taxon>Fungi</taxon>
        <taxon>Dikarya</taxon>
        <taxon>Ascomycota</taxon>
        <taxon>Pezizomycotina</taxon>
        <taxon>Sordariomycetes</taxon>
        <taxon>Hypocreomycetidae</taxon>
        <taxon>Glomerellales</taxon>
        <taxon>Glomerellaceae</taxon>
        <taxon>Colletotrichum</taxon>
        <taxon>Colletotrichum destructivum species complex</taxon>
    </lineage>
</organism>
<dbReference type="Proteomes" id="UP000310108">
    <property type="component" value="Unassembled WGS sequence"/>
</dbReference>
<accession>A0A4U6XFY7</accession>
<protein>
    <submittedName>
        <fullName evidence="10">Minor extracellular protease vpr</fullName>
    </submittedName>
</protein>
<keyword evidence="8" id="KW-0732">Signal</keyword>
<evidence type="ECO:0000256" key="7">
    <source>
        <dbReference type="RuleBase" id="RU003355"/>
    </source>
</evidence>
<dbReference type="PROSITE" id="PS00138">
    <property type="entry name" value="SUBTILASE_SER"/>
    <property type="match status" value="1"/>
</dbReference>
<dbReference type="InterPro" id="IPR000209">
    <property type="entry name" value="Peptidase_S8/S53_dom"/>
</dbReference>
<dbReference type="GO" id="GO:0004252">
    <property type="term" value="F:serine-type endopeptidase activity"/>
    <property type="evidence" value="ECO:0007669"/>
    <property type="project" value="UniProtKB-UniRule"/>
</dbReference>
<dbReference type="PANTHER" id="PTHR43399">
    <property type="entry name" value="SUBTILISIN-RELATED"/>
    <property type="match status" value="1"/>
</dbReference>
<evidence type="ECO:0000256" key="6">
    <source>
        <dbReference type="PROSITE-ProRule" id="PRU01240"/>
    </source>
</evidence>
<dbReference type="InterPro" id="IPR015500">
    <property type="entry name" value="Peptidase_S8_subtilisin-rel"/>
</dbReference>
<evidence type="ECO:0000313" key="10">
    <source>
        <dbReference type="EMBL" id="TKW54279.1"/>
    </source>
</evidence>
<dbReference type="InterPro" id="IPR023827">
    <property type="entry name" value="Peptidase_S8_Asp-AS"/>
</dbReference>
<feature type="active site" description="Charge relay system" evidence="5 6">
    <location>
        <position position="155"/>
    </location>
</feature>
<dbReference type="SUPFAM" id="SSF52743">
    <property type="entry name" value="Subtilisin-like"/>
    <property type="match status" value="1"/>
</dbReference>
<keyword evidence="4 6" id="KW-0720">Serine protease</keyword>
<dbReference type="PANTHER" id="PTHR43399:SF4">
    <property type="entry name" value="CELL WALL-ASSOCIATED PROTEASE"/>
    <property type="match status" value="1"/>
</dbReference>
<evidence type="ECO:0000256" key="2">
    <source>
        <dbReference type="ARBA" id="ARBA00022670"/>
    </source>
</evidence>
<dbReference type="PRINTS" id="PR00723">
    <property type="entry name" value="SUBTILISIN"/>
</dbReference>
<dbReference type="Gene3D" id="3.50.30.30">
    <property type="match status" value="1"/>
</dbReference>
<feature type="chain" id="PRO_5020921344" evidence="8">
    <location>
        <begin position="24"/>
        <end position="943"/>
    </location>
</feature>
<comment type="caution">
    <text evidence="10">The sequence shown here is derived from an EMBL/GenBank/DDBJ whole genome shotgun (WGS) entry which is preliminary data.</text>
</comment>
<dbReference type="Gene3D" id="3.40.50.200">
    <property type="entry name" value="Peptidase S8/S53 domain"/>
    <property type="match status" value="1"/>
</dbReference>
<dbReference type="InterPro" id="IPR034187">
    <property type="entry name" value="Peptidases_S8_5"/>
</dbReference>
<sequence length="943" mass="101030">MLLRNAVSILALAGAGLARFGNAVEDSQEVQAQHASRPRRFILELPQDSDLNRLRSDFSALSGGVVGKVYKTFSSDVFTGVSVETTSEGAEDLRVLLGARNVWPSRPVRMAVAAKGRTFGRDVSAANYSIHGATGVARLHEQGILGKGVRVAVVDSGVDYDHPALGGGFGEGFKVVGGYDLVGGSDWPVEGYVKQPDSDPYEESEIGHGTHVSGIVAGRSDSWQGVAPEASILSYKVFGAGNSGGTDEETLIEAFLMAYNDGADIITSSIGGRGGFSNNVWAEIASRLVDRGLVVTISAGNDGAGGAFLADNGQSGRNVLSVASTEPEAVPGMPFDVTFEYPNGDVNTTRFGFFHGSLAHPFPVVSANASSPGGLPITALSFDPYNVTVGCRFLGPDARNLSGALVLAPRGGCNGATKRYALQSAGAEYVMLFNDGGLFPLQGDYDTFRVEGITDRAAGVQILAALERGANVTARFPDKEARASFVNLRNPAVVGSKFTSMGGLYDLQIKPDVAAPGSNIFSTLPGGRFGLMSGTSMATPYVAGIAALYIGKHGGRAIHGPGFGKRLSARILAGCDSARWYDGNNMTTDYGGVRAPVFQLGNGLVNATKVLDYRSELSFAKFALNDTVHFAPEHRVNITNNCTAGPVTYTFCVQAAGGYEVLDETAAASIKMGPQYTDFVPMGVTPVPNVTFPEGEFVVGPGETREAKFVFAPPKGTLNGTAMPLYSGKILVRGSNGEELSVPYMGVASDVRKNFRNMFVENSPNMYSGRGAVPILYKSNFTFNLSYFEQDFPKLQVRLRYGAQVLRWDIFEVDWREEDWGTYPPIPGRNGFVGMAATWDNDKHTAYFDPDFHDEFDLVRGPLTELSRDDYNYPPYAAWWLGRLANGKKIKAGKYTMRIAALSPFGDPTKSDHWDIWSRDFEVIGNQTEPDERRLQPGGVSGL</sequence>
<evidence type="ECO:0000256" key="3">
    <source>
        <dbReference type="ARBA" id="ARBA00022801"/>
    </source>
</evidence>
<name>A0A4U6XFY7_9PEZI</name>
<dbReference type="PROSITE" id="PS00136">
    <property type="entry name" value="SUBTILASE_ASP"/>
    <property type="match status" value="1"/>
</dbReference>
<dbReference type="InterPro" id="IPR023828">
    <property type="entry name" value="Peptidase_S8_Ser-AS"/>
</dbReference>
<keyword evidence="3 6" id="KW-0378">Hydrolase</keyword>
<comment type="similarity">
    <text evidence="1 6 7">Belongs to the peptidase S8 family.</text>
</comment>
<proteinExistence type="inferred from homology"/>
<evidence type="ECO:0000256" key="8">
    <source>
        <dbReference type="SAM" id="SignalP"/>
    </source>
</evidence>
<dbReference type="AlphaFoldDB" id="A0A4U6XFY7"/>
<evidence type="ECO:0000256" key="4">
    <source>
        <dbReference type="ARBA" id="ARBA00022825"/>
    </source>
</evidence>